<dbReference type="EMBL" id="JASCZI010241870">
    <property type="protein sequence ID" value="MED6207921.1"/>
    <property type="molecule type" value="Genomic_DNA"/>
</dbReference>
<accession>A0ABU6YDF1</accession>
<feature type="region of interest" description="Disordered" evidence="1">
    <location>
        <begin position="1"/>
        <end position="32"/>
    </location>
</feature>
<comment type="caution">
    <text evidence="2">The sequence shown here is derived from an EMBL/GenBank/DDBJ whole genome shotgun (WGS) entry which is preliminary data.</text>
</comment>
<gene>
    <name evidence="2" type="ORF">PIB30_040084</name>
</gene>
<feature type="compositionally biased region" description="Basic residues" evidence="1">
    <location>
        <begin position="163"/>
        <end position="172"/>
    </location>
</feature>
<keyword evidence="3" id="KW-1185">Reference proteome</keyword>
<feature type="compositionally biased region" description="Polar residues" evidence="1">
    <location>
        <begin position="137"/>
        <end position="159"/>
    </location>
</feature>
<evidence type="ECO:0000313" key="3">
    <source>
        <dbReference type="Proteomes" id="UP001341840"/>
    </source>
</evidence>
<proteinExistence type="predicted"/>
<protein>
    <submittedName>
        <fullName evidence="2">Uncharacterized protein</fullName>
    </submittedName>
</protein>
<dbReference type="Proteomes" id="UP001341840">
    <property type="component" value="Unassembled WGS sequence"/>
</dbReference>
<feature type="compositionally biased region" description="Basic and acidic residues" evidence="1">
    <location>
        <begin position="1"/>
        <end position="12"/>
    </location>
</feature>
<sequence length="172" mass="19134">MNQHVPRVEAIDSRPPSTRNPSKGKEADDVIKGINKHVPRVEAIDSQRTLPATQSIGKLGDTTTKNLKKPVNMKLDFSHLRSTLDAISNENNTMSASLEEQQNSPMQQPEITNRNPVDPTAVENDATELKRKLEAMRNTSYTVPTTNVGHEQISTNSAANKGKVQRKARKQW</sequence>
<evidence type="ECO:0000313" key="2">
    <source>
        <dbReference type="EMBL" id="MED6207921.1"/>
    </source>
</evidence>
<reference evidence="2 3" key="1">
    <citation type="journal article" date="2023" name="Plants (Basel)">
        <title>Bridging the Gap: Combining Genomics and Transcriptomics Approaches to Understand Stylosanthes scabra, an Orphan Legume from the Brazilian Caatinga.</title>
        <authorList>
            <person name="Ferreira-Neto J.R.C."/>
            <person name="da Silva M.D."/>
            <person name="Binneck E."/>
            <person name="de Melo N.F."/>
            <person name="da Silva R.H."/>
            <person name="de Melo A.L.T.M."/>
            <person name="Pandolfi V."/>
            <person name="Bustamante F.O."/>
            <person name="Brasileiro-Vidal A.C."/>
            <person name="Benko-Iseppon A.M."/>
        </authorList>
    </citation>
    <scope>NUCLEOTIDE SEQUENCE [LARGE SCALE GENOMIC DNA]</scope>
    <source>
        <tissue evidence="2">Leaves</tissue>
    </source>
</reference>
<feature type="compositionally biased region" description="Polar residues" evidence="1">
    <location>
        <begin position="89"/>
        <end position="115"/>
    </location>
</feature>
<name>A0ABU6YDF1_9FABA</name>
<feature type="region of interest" description="Disordered" evidence="1">
    <location>
        <begin position="89"/>
        <end position="172"/>
    </location>
</feature>
<organism evidence="2 3">
    <name type="scientific">Stylosanthes scabra</name>
    <dbReference type="NCBI Taxonomy" id="79078"/>
    <lineage>
        <taxon>Eukaryota</taxon>
        <taxon>Viridiplantae</taxon>
        <taxon>Streptophyta</taxon>
        <taxon>Embryophyta</taxon>
        <taxon>Tracheophyta</taxon>
        <taxon>Spermatophyta</taxon>
        <taxon>Magnoliopsida</taxon>
        <taxon>eudicotyledons</taxon>
        <taxon>Gunneridae</taxon>
        <taxon>Pentapetalae</taxon>
        <taxon>rosids</taxon>
        <taxon>fabids</taxon>
        <taxon>Fabales</taxon>
        <taxon>Fabaceae</taxon>
        <taxon>Papilionoideae</taxon>
        <taxon>50 kb inversion clade</taxon>
        <taxon>dalbergioids sensu lato</taxon>
        <taxon>Dalbergieae</taxon>
        <taxon>Pterocarpus clade</taxon>
        <taxon>Stylosanthes</taxon>
    </lineage>
</organism>
<evidence type="ECO:0000256" key="1">
    <source>
        <dbReference type="SAM" id="MobiDB-lite"/>
    </source>
</evidence>